<keyword evidence="4" id="KW-0804">Transcription</keyword>
<dbReference type="GO" id="GO:0006384">
    <property type="term" value="P:transcription initiation at RNA polymerase III promoter"/>
    <property type="evidence" value="ECO:0007669"/>
    <property type="project" value="EnsemblFungi"/>
</dbReference>
<dbReference type="Pfam" id="PF01000">
    <property type="entry name" value="RNA_pol_A_bac"/>
    <property type="match status" value="1"/>
</dbReference>
<dbReference type="Gene3D" id="3.30.1360.10">
    <property type="entry name" value="RNA polymerase, RBP11-like subunit"/>
    <property type="match status" value="1"/>
</dbReference>
<keyword evidence="10" id="KW-1185">Reference proteome</keyword>
<dbReference type="FunFam" id="3.30.1360.10:FF:000005">
    <property type="entry name" value="Dna-directed rna polymerases i and iii subunit"/>
    <property type="match status" value="1"/>
</dbReference>
<evidence type="ECO:0000313" key="9">
    <source>
        <dbReference type="EMBL" id="KNC96671.1"/>
    </source>
</evidence>
<dbReference type="STRING" id="645134.A0A0L0H726"/>
<dbReference type="SUPFAM" id="SSF56553">
    <property type="entry name" value="Insert subdomain of RNA polymerase alpha subunit"/>
    <property type="match status" value="1"/>
</dbReference>
<dbReference type="FunFam" id="2.170.120.12:FF:000003">
    <property type="entry name" value="Dna-directed rna polymerases i and iii subunit"/>
    <property type="match status" value="1"/>
</dbReference>
<dbReference type="InterPro" id="IPR050518">
    <property type="entry name" value="Rpo3/RPB3_RNA_Pol_subunit"/>
</dbReference>
<protein>
    <recommendedName>
        <fullName evidence="2">DNA-directed RNA polymerases I and III subunit RPAC1</fullName>
    </recommendedName>
    <alternativeName>
        <fullName evidence="7">DNA-directed RNA polymerases I and III 40 kDa polypeptide</fullName>
    </alternativeName>
</protein>
<dbReference type="HAMAP" id="MF_00320">
    <property type="entry name" value="RNApol_arch_Rpo3"/>
    <property type="match status" value="1"/>
</dbReference>
<proteinExistence type="inferred from homology"/>
<dbReference type="eggNOG" id="KOG1521">
    <property type="taxonomic scope" value="Eukaryota"/>
</dbReference>
<comment type="subcellular location">
    <subcellularLocation>
        <location evidence="1">Nucleus</location>
    </subcellularLocation>
</comment>
<accession>A0A0L0H726</accession>
<evidence type="ECO:0000256" key="5">
    <source>
        <dbReference type="ARBA" id="ARBA00023242"/>
    </source>
</evidence>
<dbReference type="GO" id="GO:0006363">
    <property type="term" value="P:termination of RNA polymerase I transcription"/>
    <property type="evidence" value="ECO:0007669"/>
    <property type="project" value="EnsemblFungi"/>
</dbReference>
<dbReference type="SMART" id="SM00662">
    <property type="entry name" value="RPOLD"/>
    <property type="match status" value="1"/>
</dbReference>
<dbReference type="InterPro" id="IPR036603">
    <property type="entry name" value="RBP11-like"/>
</dbReference>
<dbReference type="FunCoup" id="A0A0L0H726">
    <property type="interactions" value="434"/>
</dbReference>
<dbReference type="InterPro" id="IPR022842">
    <property type="entry name" value="RNAP_Rpo3/Rpb3/RPAC1"/>
</dbReference>
<dbReference type="PANTHER" id="PTHR11800">
    <property type="entry name" value="DNA-DIRECTED RNA POLYMERASE"/>
    <property type="match status" value="1"/>
</dbReference>
<evidence type="ECO:0000256" key="4">
    <source>
        <dbReference type="ARBA" id="ARBA00023163"/>
    </source>
</evidence>
<evidence type="ECO:0000256" key="1">
    <source>
        <dbReference type="ARBA" id="ARBA00004123"/>
    </source>
</evidence>
<reference evidence="9 10" key="1">
    <citation type="submission" date="2009-08" db="EMBL/GenBank/DDBJ databases">
        <title>The Genome Sequence of Spizellomyces punctatus strain DAOM BR117.</title>
        <authorList>
            <consortium name="The Broad Institute Genome Sequencing Platform"/>
            <person name="Russ C."/>
            <person name="Cuomo C."/>
            <person name="Shea T."/>
            <person name="Young S.K."/>
            <person name="Zeng Q."/>
            <person name="Koehrsen M."/>
            <person name="Haas B."/>
            <person name="Borodovsky M."/>
            <person name="Guigo R."/>
            <person name="Alvarado L."/>
            <person name="Berlin A."/>
            <person name="Bochicchio J."/>
            <person name="Borenstein D."/>
            <person name="Chapman S."/>
            <person name="Chen Z."/>
            <person name="Engels R."/>
            <person name="Freedman E."/>
            <person name="Gellesch M."/>
            <person name="Goldberg J."/>
            <person name="Griggs A."/>
            <person name="Gujja S."/>
            <person name="Heiman D."/>
            <person name="Hepburn T."/>
            <person name="Howarth C."/>
            <person name="Jen D."/>
            <person name="Larson L."/>
            <person name="Lewis B."/>
            <person name="Mehta T."/>
            <person name="Park D."/>
            <person name="Pearson M."/>
            <person name="Roberts A."/>
            <person name="Saif S."/>
            <person name="Shenoy N."/>
            <person name="Sisk P."/>
            <person name="Stolte C."/>
            <person name="Sykes S."/>
            <person name="Thomson T."/>
            <person name="Walk T."/>
            <person name="White J."/>
            <person name="Yandava C."/>
            <person name="Burger G."/>
            <person name="Gray M.W."/>
            <person name="Holland P.W.H."/>
            <person name="King N."/>
            <person name="Lang F.B.F."/>
            <person name="Roger A.J."/>
            <person name="Ruiz-Trillo I."/>
            <person name="Lander E."/>
            <person name="Nusbaum C."/>
        </authorList>
    </citation>
    <scope>NUCLEOTIDE SEQUENCE [LARGE SCALE GENOMIC DNA]</scope>
    <source>
        <strain evidence="9 10">DAOM BR117</strain>
    </source>
</reference>
<name>A0A0L0H726_SPIPD</name>
<comment type="similarity">
    <text evidence="6">Belongs to the archaeal Rpo3/eukaryotic RPB3 RNA polymerase subunit family.</text>
</comment>
<dbReference type="Proteomes" id="UP000053201">
    <property type="component" value="Unassembled WGS sequence"/>
</dbReference>
<dbReference type="GO" id="GO:0042797">
    <property type="term" value="P:tRNA transcription by RNA polymerase III"/>
    <property type="evidence" value="ECO:0007669"/>
    <property type="project" value="EnsemblFungi"/>
</dbReference>
<dbReference type="PANTHER" id="PTHR11800:SF13">
    <property type="entry name" value="DNA-DIRECTED RNA POLYMERASES I AND III SUBUNIT RPAC1"/>
    <property type="match status" value="1"/>
</dbReference>
<evidence type="ECO:0000256" key="2">
    <source>
        <dbReference type="ARBA" id="ARBA00022083"/>
    </source>
</evidence>
<evidence type="ECO:0000256" key="7">
    <source>
        <dbReference type="ARBA" id="ARBA00081520"/>
    </source>
</evidence>
<feature type="domain" description="DNA-directed RNA polymerase RpoA/D/Rpb3-type" evidence="8">
    <location>
        <begin position="63"/>
        <end position="343"/>
    </location>
</feature>
<keyword evidence="3" id="KW-0240">DNA-directed RNA polymerase</keyword>
<dbReference type="InterPro" id="IPR011263">
    <property type="entry name" value="DNA-dir_RNA_pol_RpoA/D/Rpb3"/>
</dbReference>
<dbReference type="OMA" id="KKKCRAF"/>
<evidence type="ECO:0000259" key="8">
    <source>
        <dbReference type="SMART" id="SM00662"/>
    </source>
</evidence>
<dbReference type="InParanoid" id="A0A0L0H726"/>
<keyword evidence="5" id="KW-0539">Nucleus</keyword>
<dbReference type="CDD" id="cd07032">
    <property type="entry name" value="RNAP_I_II_AC40"/>
    <property type="match status" value="1"/>
</dbReference>
<sequence length="352" mass="39724">MTAVHDQDAVNLMRTRVVLHKDRVAHPSSMDFPHTFPNEDLSWDLTKFKENFRIVIGFIGKNDMEFDMIGVDAAIANAFRRILIGEVPTMAIEKVYIMNNTSIMHDEILAQRLGLIPIKADPRLFDFRRGADDPPTDLNTVVLKLKIQCSKNPNAPPMAALPSDKFINSSVLSSHLQWDPQGEQAEKFKNDPIRPVIDDILITKLRPGQEIDMELHCQKGIGKEHAKWSPVATASYRLLPDIQILEPITGDSAYKFQKCFPKGVVEVEQNDSGEPEAKVVNPRKDTVSREVLRHAEFEKKVRLTRVRDHFIFSIESTGILPPQVLFVEAAQILINKCKVVKAALHSSGAYFL</sequence>
<evidence type="ECO:0000256" key="6">
    <source>
        <dbReference type="ARBA" id="ARBA00025804"/>
    </source>
</evidence>
<dbReference type="GO" id="GO:0005666">
    <property type="term" value="C:RNA polymerase III complex"/>
    <property type="evidence" value="ECO:0007669"/>
    <property type="project" value="EnsemblFungi"/>
</dbReference>
<dbReference type="Pfam" id="PF01193">
    <property type="entry name" value="RNA_pol_L"/>
    <property type="match status" value="1"/>
</dbReference>
<dbReference type="GO" id="GO:0003677">
    <property type="term" value="F:DNA binding"/>
    <property type="evidence" value="ECO:0007669"/>
    <property type="project" value="InterPro"/>
</dbReference>
<dbReference type="GO" id="GO:0006386">
    <property type="term" value="P:termination of RNA polymerase III transcription"/>
    <property type="evidence" value="ECO:0007669"/>
    <property type="project" value="EnsemblFungi"/>
</dbReference>
<dbReference type="InterPro" id="IPR011262">
    <property type="entry name" value="DNA-dir_RNA_pol_insert"/>
</dbReference>
<dbReference type="Gene3D" id="2.170.120.12">
    <property type="entry name" value="DNA-directed RNA polymerase, insert domain"/>
    <property type="match status" value="1"/>
</dbReference>
<dbReference type="NCBIfam" id="NF001988">
    <property type="entry name" value="PRK00783.1"/>
    <property type="match status" value="1"/>
</dbReference>
<dbReference type="RefSeq" id="XP_016604711.1">
    <property type="nucleotide sequence ID" value="XM_016756033.1"/>
</dbReference>
<dbReference type="GO" id="GO:0005736">
    <property type="term" value="C:RNA polymerase I complex"/>
    <property type="evidence" value="ECO:0007669"/>
    <property type="project" value="EnsemblFungi"/>
</dbReference>
<dbReference type="InterPro" id="IPR033901">
    <property type="entry name" value="RNAPI/III_AC40"/>
</dbReference>
<dbReference type="GO" id="GO:0006362">
    <property type="term" value="P:transcription elongation by RNA polymerase I"/>
    <property type="evidence" value="ECO:0007669"/>
    <property type="project" value="EnsemblFungi"/>
</dbReference>
<dbReference type="EMBL" id="KQ257467">
    <property type="protein sequence ID" value="KNC96671.1"/>
    <property type="molecule type" value="Genomic_DNA"/>
</dbReference>
<dbReference type="GeneID" id="27691069"/>
<dbReference type="GO" id="GO:0046983">
    <property type="term" value="F:protein dimerization activity"/>
    <property type="evidence" value="ECO:0007669"/>
    <property type="project" value="InterPro"/>
</dbReference>
<evidence type="ECO:0000256" key="3">
    <source>
        <dbReference type="ARBA" id="ARBA00022478"/>
    </source>
</evidence>
<dbReference type="AlphaFoldDB" id="A0A0L0H726"/>
<organism evidence="9 10">
    <name type="scientific">Spizellomyces punctatus (strain DAOM BR117)</name>
    <dbReference type="NCBI Taxonomy" id="645134"/>
    <lineage>
        <taxon>Eukaryota</taxon>
        <taxon>Fungi</taxon>
        <taxon>Fungi incertae sedis</taxon>
        <taxon>Chytridiomycota</taxon>
        <taxon>Chytridiomycota incertae sedis</taxon>
        <taxon>Chytridiomycetes</taxon>
        <taxon>Spizellomycetales</taxon>
        <taxon>Spizellomycetaceae</taxon>
        <taxon>Spizellomyces</taxon>
    </lineage>
</organism>
<gene>
    <name evidence="9" type="ORF">SPPG_07883</name>
</gene>
<dbReference type="InterPro" id="IPR001514">
    <property type="entry name" value="DNA-dir_RNA_pol_30-40kDasu_CS"/>
</dbReference>
<evidence type="ECO:0000313" key="10">
    <source>
        <dbReference type="Proteomes" id="UP000053201"/>
    </source>
</evidence>
<dbReference type="PROSITE" id="PS00446">
    <property type="entry name" value="RNA_POL_D_30KD"/>
    <property type="match status" value="1"/>
</dbReference>
<dbReference type="OrthoDB" id="270173at2759"/>
<dbReference type="GO" id="GO:0003899">
    <property type="term" value="F:DNA-directed RNA polymerase activity"/>
    <property type="evidence" value="ECO:0007669"/>
    <property type="project" value="EnsemblFungi"/>
</dbReference>
<dbReference type="GO" id="GO:0006361">
    <property type="term" value="P:transcription initiation at RNA polymerase I promoter"/>
    <property type="evidence" value="ECO:0007669"/>
    <property type="project" value="EnsemblFungi"/>
</dbReference>
<dbReference type="VEuPathDB" id="FungiDB:SPPG_07883"/>
<dbReference type="InterPro" id="IPR036643">
    <property type="entry name" value="RNApol_insert_sf"/>
</dbReference>
<dbReference type="SUPFAM" id="SSF55257">
    <property type="entry name" value="RBP11-like subunits of RNA polymerase"/>
    <property type="match status" value="1"/>
</dbReference>